<name>X0V149_9ZZZZ</name>
<protein>
    <submittedName>
        <fullName evidence="1">Uncharacterized protein</fullName>
    </submittedName>
</protein>
<dbReference type="EMBL" id="BARS01025528">
    <property type="protein sequence ID" value="GAG05162.1"/>
    <property type="molecule type" value="Genomic_DNA"/>
</dbReference>
<sequence length="115" mass="13071">MSQLTQVEYNNLYDRLAKFAEGVARRQFPHDESQQLEGADAALNKFEDSAGFKQVGDKLVYDPQIENIMAWGKTTIVNAIKDYRKAKKPVKSISLPYKELSDDTIDGFHGMELNE</sequence>
<dbReference type="AlphaFoldDB" id="X0V149"/>
<proteinExistence type="predicted"/>
<evidence type="ECO:0000313" key="1">
    <source>
        <dbReference type="EMBL" id="GAG05162.1"/>
    </source>
</evidence>
<gene>
    <name evidence="1" type="ORF">S01H1_40324</name>
</gene>
<comment type="caution">
    <text evidence="1">The sequence shown here is derived from an EMBL/GenBank/DDBJ whole genome shotgun (WGS) entry which is preliminary data.</text>
</comment>
<organism evidence="1">
    <name type="scientific">marine sediment metagenome</name>
    <dbReference type="NCBI Taxonomy" id="412755"/>
    <lineage>
        <taxon>unclassified sequences</taxon>
        <taxon>metagenomes</taxon>
        <taxon>ecological metagenomes</taxon>
    </lineage>
</organism>
<reference evidence="1" key="1">
    <citation type="journal article" date="2014" name="Front. Microbiol.">
        <title>High frequency of phylogenetically diverse reductive dehalogenase-homologous genes in deep subseafloor sedimentary metagenomes.</title>
        <authorList>
            <person name="Kawai M."/>
            <person name="Futagami T."/>
            <person name="Toyoda A."/>
            <person name="Takaki Y."/>
            <person name="Nishi S."/>
            <person name="Hori S."/>
            <person name="Arai W."/>
            <person name="Tsubouchi T."/>
            <person name="Morono Y."/>
            <person name="Uchiyama I."/>
            <person name="Ito T."/>
            <person name="Fujiyama A."/>
            <person name="Inagaki F."/>
            <person name="Takami H."/>
        </authorList>
    </citation>
    <scope>NUCLEOTIDE SEQUENCE</scope>
    <source>
        <strain evidence="1">Expedition CK06-06</strain>
    </source>
</reference>
<accession>X0V149</accession>